<evidence type="ECO:0000313" key="2">
    <source>
        <dbReference type="EMBL" id="KAK6977658.1"/>
    </source>
</evidence>
<accession>A0AAV9ZBH5</accession>
<protein>
    <submittedName>
        <fullName evidence="2">Uncharacterized protein</fullName>
    </submittedName>
</protein>
<feature type="region of interest" description="Disordered" evidence="1">
    <location>
        <begin position="146"/>
        <end position="203"/>
    </location>
</feature>
<feature type="compositionally biased region" description="Gly residues" evidence="1">
    <location>
        <begin position="75"/>
        <end position="90"/>
    </location>
</feature>
<organism evidence="2 3">
    <name type="scientific">Favolaschia claudopus</name>
    <dbReference type="NCBI Taxonomy" id="2862362"/>
    <lineage>
        <taxon>Eukaryota</taxon>
        <taxon>Fungi</taxon>
        <taxon>Dikarya</taxon>
        <taxon>Basidiomycota</taxon>
        <taxon>Agaricomycotina</taxon>
        <taxon>Agaricomycetes</taxon>
        <taxon>Agaricomycetidae</taxon>
        <taxon>Agaricales</taxon>
        <taxon>Marasmiineae</taxon>
        <taxon>Mycenaceae</taxon>
        <taxon>Favolaschia</taxon>
    </lineage>
</organism>
<feature type="region of interest" description="Disordered" evidence="1">
    <location>
        <begin position="71"/>
        <end position="94"/>
    </location>
</feature>
<name>A0AAV9ZBH5_9AGAR</name>
<dbReference type="AlphaFoldDB" id="A0AAV9ZBH5"/>
<keyword evidence="3" id="KW-1185">Reference proteome</keyword>
<dbReference type="EMBL" id="JAWWNJ010000166">
    <property type="protein sequence ID" value="KAK6977658.1"/>
    <property type="molecule type" value="Genomic_DNA"/>
</dbReference>
<reference evidence="2 3" key="1">
    <citation type="journal article" date="2024" name="J Genomics">
        <title>Draft genome sequencing and assembly of Favolaschia claudopus CIRM-BRFM 2984 isolated from oak limbs.</title>
        <authorList>
            <person name="Navarro D."/>
            <person name="Drula E."/>
            <person name="Chaduli D."/>
            <person name="Cazenave R."/>
            <person name="Ahrendt S."/>
            <person name="Wang J."/>
            <person name="Lipzen A."/>
            <person name="Daum C."/>
            <person name="Barry K."/>
            <person name="Grigoriev I.V."/>
            <person name="Favel A."/>
            <person name="Rosso M.N."/>
            <person name="Martin F."/>
        </authorList>
    </citation>
    <scope>NUCLEOTIDE SEQUENCE [LARGE SCALE GENOMIC DNA]</scope>
    <source>
        <strain evidence="2 3">CIRM-BRFM 2984</strain>
    </source>
</reference>
<comment type="caution">
    <text evidence="2">The sequence shown here is derived from an EMBL/GenBank/DDBJ whole genome shotgun (WGS) entry which is preliminary data.</text>
</comment>
<proteinExistence type="predicted"/>
<evidence type="ECO:0000256" key="1">
    <source>
        <dbReference type="SAM" id="MobiDB-lite"/>
    </source>
</evidence>
<evidence type="ECO:0000313" key="3">
    <source>
        <dbReference type="Proteomes" id="UP001362999"/>
    </source>
</evidence>
<feature type="compositionally biased region" description="Basic residues" evidence="1">
    <location>
        <begin position="148"/>
        <end position="160"/>
    </location>
</feature>
<sequence length="238" mass="25768">MVLVCQTQTSDSNDAAAIIPELRQPEFILYPSDRIKHTILTIFDQNKHLDGFRQRSPGLPHYMQTQLTINSVQDGSGGSGGGGGGSGGSVVTGTGRRSNFSGGIQAVNLCVTVNSLRQAVPSQDTILLGLGSTFLSRQSIVIRGSGALRKKQGQKVPRKMRRDEKRPWGDSEETEDGPTPEAPQSGTADVGNMSEEFRGEIRKESMIWPDNGLIRLLSGQIRPNHGLFSDRPSRISPT</sequence>
<dbReference type="Proteomes" id="UP001362999">
    <property type="component" value="Unassembled WGS sequence"/>
</dbReference>
<gene>
    <name evidence="2" type="ORF">R3P38DRAFT_3471874</name>
</gene>